<evidence type="ECO:0000313" key="1">
    <source>
        <dbReference type="EMBL" id="QHT33247.1"/>
    </source>
</evidence>
<sequence length="309" mass="36493">MLTKTPGKNAEKFSCKSCDYSSSKESEYKRHLLTRKHKTLTKPESVNFGAETLSCHYCHKLYNSRVGLWKHEKKCKEKQDIVLNVTEIDNKFAKSEKELGNEIITKDMFMELIHDNKEMIKIIKDQHEQIKSMIPKMGNTINNTTNNNNFNLNFFLNEQCKDALNIQDFIQSLKITFEDLYFTKKHGIAEGISNLMINGLKELDVYKRPIHCTDLKRDIVYIKDHDKWEKDDNKKIIKKTIENVAIKQRNKISEWVELNPDWIETESKQIEYLTLINKICEPIEYDNKLEKKIIKNISKEVHITDMKKM</sequence>
<organism evidence="1">
    <name type="scientific">viral metagenome</name>
    <dbReference type="NCBI Taxonomy" id="1070528"/>
    <lineage>
        <taxon>unclassified sequences</taxon>
        <taxon>metagenomes</taxon>
        <taxon>organismal metagenomes</taxon>
    </lineage>
</organism>
<evidence type="ECO:0008006" key="2">
    <source>
        <dbReference type="Google" id="ProtNLM"/>
    </source>
</evidence>
<dbReference type="Gene3D" id="3.30.160.60">
    <property type="entry name" value="Classic Zinc Finger"/>
    <property type="match status" value="1"/>
</dbReference>
<reference evidence="1" key="1">
    <citation type="journal article" date="2020" name="Nature">
        <title>Giant virus diversity and host interactions through global metagenomics.</title>
        <authorList>
            <person name="Schulz F."/>
            <person name="Roux S."/>
            <person name="Paez-Espino D."/>
            <person name="Jungbluth S."/>
            <person name="Walsh D.A."/>
            <person name="Denef V.J."/>
            <person name="McMahon K.D."/>
            <person name="Konstantinidis K.T."/>
            <person name="Eloe-Fadrosh E.A."/>
            <person name="Kyrpides N.C."/>
            <person name="Woyke T."/>
        </authorList>
    </citation>
    <scope>NUCLEOTIDE SEQUENCE</scope>
    <source>
        <strain evidence="1">GVMAG-M-3300009161-34</strain>
    </source>
</reference>
<accession>A0A6C0EVX1</accession>
<dbReference type="EMBL" id="MN738961">
    <property type="protein sequence ID" value="QHT33247.1"/>
    <property type="molecule type" value="Genomic_DNA"/>
</dbReference>
<proteinExistence type="predicted"/>
<protein>
    <recommendedName>
        <fullName evidence="2">C2H2-type domain-containing protein</fullName>
    </recommendedName>
</protein>
<name>A0A6C0EVX1_9ZZZZ</name>
<dbReference type="AlphaFoldDB" id="A0A6C0EVX1"/>